<protein>
    <submittedName>
        <fullName evidence="9">Lipid phosphate phosphatase 1</fullName>
    </submittedName>
</protein>
<evidence type="ECO:0000256" key="2">
    <source>
        <dbReference type="ARBA" id="ARBA00008816"/>
    </source>
</evidence>
<dbReference type="InterPro" id="IPR036938">
    <property type="entry name" value="PAP2/HPO_sf"/>
</dbReference>
<dbReference type="Gene3D" id="1.20.144.10">
    <property type="entry name" value="Phosphatidic acid phosphatase type 2/haloperoxidase"/>
    <property type="match status" value="1"/>
</dbReference>
<feature type="region of interest" description="Disordered" evidence="6">
    <location>
        <begin position="82"/>
        <end position="112"/>
    </location>
</feature>
<dbReference type="Pfam" id="PF01569">
    <property type="entry name" value="PAP2"/>
    <property type="match status" value="1"/>
</dbReference>
<feature type="region of interest" description="Disordered" evidence="6">
    <location>
        <begin position="154"/>
        <end position="180"/>
    </location>
</feature>
<gene>
    <name evidence="9" type="ORF">AX774_g7365</name>
</gene>
<comment type="caution">
    <text evidence="9">The sequence shown here is derived from an EMBL/GenBank/DDBJ whole genome shotgun (WGS) entry which is preliminary data.</text>
</comment>
<dbReference type="InterPro" id="IPR000326">
    <property type="entry name" value="PAP2/HPO"/>
</dbReference>
<dbReference type="Proteomes" id="UP000188320">
    <property type="component" value="Unassembled WGS sequence"/>
</dbReference>
<dbReference type="PANTHER" id="PTHR10165">
    <property type="entry name" value="LIPID PHOSPHATE PHOSPHATASE"/>
    <property type="match status" value="1"/>
</dbReference>
<evidence type="ECO:0000256" key="3">
    <source>
        <dbReference type="ARBA" id="ARBA00022692"/>
    </source>
</evidence>
<dbReference type="GO" id="GO:0016020">
    <property type="term" value="C:membrane"/>
    <property type="evidence" value="ECO:0007669"/>
    <property type="project" value="UniProtKB-SubCell"/>
</dbReference>
<name>A0A1R1PE14_ZANCU</name>
<dbReference type="OrthoDB" id="10030083at2759"/>
<accession>A0A1R1PE14</accession>
<reference evidence="10" key="1">
    <citation type="submission" date="2017-01" db="EMBL/GenBank/DDBJ databases">
        <authorList>
            <person name="Wang Y."/>
            <person name="White M."/>
            <person name="Kvist S."/>
            <person name="Moncalvo J.-M."/>
        </authorList>
    </citation>
    <scope>NUCLEOTIDE SEQUENCE [LARGE SCALE GENOMIC DNA]</scope>
    <source>
        <strain evidence="10">COL-18-3</strain>
    </source>
</reference>
<keyword evidence="10" id="KW-1185">Reference proteome</keyword>
<dbReference type="InterPro" id="IPR043216">
    <property type="entry name" value="PAP-like"/>
</dbReference>
<comment type="subcellular location">
    <subcellularLocation>
        <location evidence="1">Membrane</location>
        <topology evidence="1">Multi-pass membrane protein</topology>
    </subcellularLocation>
</comment>
<dbReference type="EMBL" id="LSSK01001625">
    <property type="protein sequence ID" value="OMH79235.1"/>
    <property type="molecule type" value="Genomic_DNA"/>
</dbReference>
<keyword evidence="3 7" id="KW-0812">Transmembrane</keyword>
<proteinExistence type="inferred from homology"/>
<feature type="region of interest" description="Disordered" evidence="6">
    <location>
        <begin position="45"/>
        <end position="64"/>
    </location>
</feature>
<feature type="region of interest" description="Disordered" evidence="6">
    <location>
        <begin position="1"/>
        <end position="38"/>
    </location>
</feature>
<sequence>MNEAAKVRNEKRRSSRMGSTFVDADYVPNPSFSKRKSYEQNEIALTETENAYTTDTQRARDAAHEDQGYDDILDSYGYGQEISPENVNAQSKQKRESVYLHKKTPSQSTRNKVSNIDTPIQAEKNLARNANNYEYGTYTDAPLKTKDRETIVTSKYTTPPSGERTGSVYSPERTPTNFHESVGNVVDSKAESKKALKHHRTWYQKYIRGRGLNNIQAALLGLGVSILSAMLIAEIVKVFVAKPRPNFIANCVINVPEVNRFNGFTGDSVFNPNLIKNPNIGMFNTDICVNKNSSDVNDAYKSFPSQTAAIAFASLFYLALYLAGHMAAIIISVTGVKDYSHFLSDVVGGAILGILTAYVAYRLFYPRLTNRHSRDSYDIRFSKTDQTNINGYAEGYEQFTPTSHGNYTSYGVDNGYDRTPIDRPFYNRRSTVNDNYFKSHRTTHGGVNIRPDINSPNYNYRNTYAHTHTVDFN</sequence>
<organism evidence="9 10">
    <name type="scientific">Zancudomyces culisetae</name>
    <name type="common">Gut fungus</name>
    <name type="synonym">Smittium culisetae</name>
    <dbReference type="NCBI Taxonomy" id="1213189"/>
    <lineage>
        <taxon>Eukaryota</taxon>
        <taxon>Fungi</taxon>
        <taxon>Fungi incertae sedis</taxon>
        <taxon>Zoopagomycota</taxon>
        <taxon>Kickxellomycotina</taxon>
        <taxon>Harpellomycetes</taxon>
        <taxon>Harpellales</taxon>
        <taxon>Legeriomycetaceae</taxon>
        <taxon>Zancudomyces</taxon>
    </lineage>
</organism>
<dbReference type="PANTHER" id="PTHR10165:SF35">
    <property type="entry name" value="RE23632P"/>
    <property type="match status" value="1"/>
</dbReference>
<feature type="transmembrane region" description="Helical" evidence="7">
    <location>
        <begin position="309"/>
        <end position="334"/>
    </location>
</feature>
<evidence type="ECO:0000313" key="9">
    <source>
        <dbReference type="EMBL" id="OMH79235.1"/>
    </source>
</evidence>
<dbReference type="GO" id="GO:0008195">
    <property type="term" value="F:phosphatidate phosphatase activity"/>
    <property type="evidence" value="ECO:0007669"/>
    <property type="project" value="TreeGrafter"/>
</dbReference>
<feature type="domain" description="Phosphatidic acid phosphatase type 2/haloperoxidase" evidence="8">
    <location>
        <begin position="217"/>
        <end position="361"/>
    </location>
</feature>
<dbReference type="SUPFAM" id="SSF48317">
    <property type="entry name" value="Acid phosphatase/Vanadium-dependent haloperoxidase"/>
    <property type="match status" value="1"/>
</dbReference>
<feature type="transmembrane region" description="Helical" evidence="7">
    <location>
        <begin position="217"/>
        <end position="240"/>
    </location>
</feature>
<evidence type="ECO:0000256" key="4">
    <source>
        <dbReference type="ARBA" id="ARBA00022989"/>
    </source>
</evidence>
<evidence type="ECO:0000256" key="7">
    <source>
        <dbReference type="SAM" id="Phobius"/>
    </source>
</evidence>
<feature type="transmembrane region" description="Helical" evidence="7">
    <location>
        <begin position="346"/>
        <end position="364"/>
    </location>
</feature>
<feature type="compositionally biased region" description="Polar residues" evidence="6">
    <location>
        <begin position="47"/>
        <end position="56"/>
    </location>
</feature>
<dbReference type="AlphaFoldDB" id="A0A1R1PE14"/>
<evidence type="ECO:0000256" key="6">
    <source>
        <dbReference type="SAM" id="MobiDB-lite"/>
    </source>
</evidence>
<comment type="similarity">
    <text evidence="2">Belongs to the PA-phosphatase related phosphoesterase family.</text>
</comment>
<evidence type="ECO:0000256" key="5">
    <source>
        <dbReference type="ARBA" id="ARBA00023136"/>
    </source>
</evidence>
<keyword evidence="4 7" id="KW-1133">Transmembrane helix</keyword>
<dbReference type="SMART" id="SM00014">
    <property type="entry name" value="acidPPc"/>
    <property type="match status" value="1"/>
</dbReference>
<evidence type="ECO:0000256" key="1">
    <source>
        <dbReference type="ARBA" id="ARBA00004141"/>
    </source>
</evidence>
<dbReference type="GO" id="GO:0006644">
    <property type="term" value="P:phospholipid metabolic process"/>
    <property type="evidence" value="ECO:0007669"/>
    <property type="project" value="InterPro"/>
</dbReference>
<evidence type="ECO:0000259" key="8">
    <source>
        <dbReference type="SMART" id="SM00014"/>
    </source>
</evidence>
<dbReference type="GO" id="GO:0046839">
    <property type="term" value="P:phospholipid dephosphorylation"/>
    <property type="evidence" value="ECO:0007669"/>
    <property type="project" value="TreeGrafter"/>
</dbReference>
<keyword evidence="5 7" id="KW-0472">Membrane</keyword>
<evidence type="ECO:0000313" key="10">
    <source>
        <dbReference type="Proteomes" id="UP000188320"/>
    </source>
</evidence>